<dbReference type="EMBL" id="NBNE01002780">
    <property type="protein sequence ID" value="OWZ09466.1"/>
    <property type="molecule type" value="Genomic_DNA"/>
</dbReference>
<accession>A0A225VVJ6</accession>
<reference evidence="2" key="1">
    <citation type="submission" date="2017-03" db="EMBL/GenBank/DDBJ databases">
        <title>Phytopthora megakarya and P. palmivora, two closely related causual agents of cacao black pod achieved similar genome size and gene model numbers by different mechanisms.</title>
        <authorList>
            <person name="Ali S."/>
            <person name="Shao J."/>
            <person name="Larry D.J."/>
            <person name="Kronmiller B."/>
            <person name="Shen D."/>
            <person name="Strem M.D."/>
            <person name="Melnick R.L."/>
            <person name="Guiltinan M.J."/>
            <person name="Tyler B.M."/>
            <person name="Meinhardt L.W."/>
            <person name="Bailey B.A."/>
        </authorList>
    </citation>
    <scope>NUCLEOTIDE SEQUENCE [LARGE SCALE GENOMIC DNA]</scope>
    <source>
        <strain evidence="2">zdho120</strain>
    </source>
</reference>
<gene>
    <name evidence="1" type="ORF">PHMEG_00017829</name>
</gene>
<protein>
    <submittedName>
        <fullName evidence="1">Uncharacterized protein</fullName>
    </submittedName>
</protein>
<dbReference type="STRING" id="4795.A0A225VVJ6"/>
<evidence type="ECO:0000313" key="1">
    <source>
        <dbReference type="EMBL" id="OWZ09466.1"/>
    </source>
</evidence>
<proteinExistence type="predicted"/>
<comment type="caution">
    <text evidence="1">The sequence shown here is derived from an EMBL/GenBank/DDBJ whole genome shotgun (WGS) entry which is preliminary data.</text>
</comment>
<dbReference type="Proteomes" id="UP000198211">
    <property type="component" value="Unassembled WGS sequence"/>
</dbReference>
<organism evidence="1 2">
    <name type="scientific">Phytophthora megakarya</name>
    <dbReference type="NCBI Taxonomy" id="4795"/>
    <lineage>
        <taxon>Eukaryota</taxon>
        <taxon>Sar</taxon>
        <taxon>Stramenopiles</taxon>
        <taxon>Oomycota</taxon>
        <taxon>Peronosporomycetes</taxon>
        <taxon>Peronosporales</taxon>
        <taxon>Peronosporaceae</taxon>
        <taxon>Phytophthora</taxon>
    </lineage>
</organism>
<evidence type="ECO:0000313" key="2">
    <source>
        <dbReference type="Proteomes" id="UP000198211"/>
    </source>
</evidence>
<keyword evidence="2" id="KW-1185">Reference proteome</keyword>
<name>A0A225VVJ6_9STRA</name>
<dbReference type="AlphaFoldDB" id="A0A225VVJ6"/>
<sequence>MVAELHQLAVGVNASYDIEVGGVKTTLTNPATSKTYEVDATLLKFNRIFMQTCLLSYRHVLYMRSKANCEIVIPPMQTFATGWIVLSQANNIDKGV</sequence>